<protein>
    <submittedName>
        <fullName evidence="3">Phospholipid scramblase</fullName>
    </submittedName>
</protein>
<keyword evidence="1" id="KW-1133">Transmembrane helix</keyword>
<organism evidence="2 3">
    <name type="scientific">Strongyloides venezuelensis</name>
    <name type="common">Threadworm</name>
    <dbReference type="NCBI Taxonomy" id="75913"/>
    <lineage>
        <taxon>Eukaryota</taxon>
        <taxon>Metazoa</taxon>
        <taxon>Ecdysozoa</taxon>
        <taxon>Nematoda</taxon>
        <taxon>Chromadorea</taxon>
        <taxon>Rhabditida</taxon>
        <taxon>Tylenchina</taxon>
        <taxon>Panagrolaimomorpha</taxon>
        <taxon>Strongyloidoidea</taxon>
        <taxon>Strongyloididae</taxon>
        <taxon>Strongyloides</taxon>
    </lineage>
</organism>
<keyword evidence="2" id="KW-1185">Reference proteome</keyword>
<dbReference type="AlphaFoldDB" id="A0A0K0FM81"/>
<sequence>MFHRIICRNVILSNSSIRFCSFHKGKSSYLRPNLDRKPETFQIDHIQQRLNYTVPDMFRNNLDFTFYHKSVVLDDQIRNVKKYGLESSISYISFISFFGQVLFPHIHTEIISIVPILVDGTIHLRWRICYITWLSLFFNFKYINYNYRIKNLKWYDGLSVFTVDGDGLVYNVTLQRIVQNKEAEKGLMDRLKSKIWALILK</sequence>
<dbReference type="Proteomes" id="UP000035680">
    <property type="component" value="Unassembled WGS sequence"/>
</dbReference>
<reference evidence="2" key="1">
    <citation type="submission" date="2014-07" db="EMBL/GenBank/DDBJ databases">
        <authorList>
            <person name="Martin A.A"/>
            <person name="De Silva N."/>
        </authorList>
    </citation>
    <scope>NUCLEOTIDE SEQUENCE</scope>
</reference>
<dbReference type="WBParaSite" id="SVE_1010800.1">
    <property type="protein sequence ID" value="SVE_1010800.1"/>
    <property type="gene ID" value="SVE_1010800"/>
</dbReference>
<dbReference type="PANTHER" id="PTHR31094">
    <property type="entry name" value="RIKEN CDNA 2310061I04 GENE"/>
    <property type="match status" value="1"/>
</dbReference>
<evidence type="ECO:0000313" key="2">
    <source>
        <dbReference type="Proteomes" id="UP000035680"/>
    </source>
</evidence>
<reference evidence="3" key="2">
    <citation type="submission" date="2015-08" db="UniProtKB">
        <authorList>
            <consortium name="WormBaseParasite"/>
        </authorList>
    </citation>
    <scope>IDENTIFICATION</scope>
</reference>
<name>A0A0K0FM81_STRVS</name>
<evidence type="ECO:0000256" key="1">
    <source>
        <dbReference type="SAM" id="Phobius"/>
    </source>
</evidence>
<keyword evidence="1" id="KW-0812">Transmembrane</keyword>
<accession>A0A0K0FM81</accession>
<dbReference type="InterPro" id="IPR018790">
    <property type="entry name" value="DUF2358"/>
</dbReference>
<feature type="transmembrane region" description="Helical" evidence="1">
    <location>
        <begin position="124"/>
        <end position="143"/>
    </location>
</feature>
<dbReference type="Pfam" id="PF10184">
    <property type="entry name" value="DUF2358"/>
    <property type="match status" value="1"/>
</dbReference>
<feature type="transmembrane region" description="Helical" evidence="1">
    <location>
        <begin position="91"/>
        <end position="118"/>
    </location>
</feature>
<evidence type="ECO:0000313" key="3">
    <source>
        <dbReference type="WBParaSite" id="SVE_1010800.1"/>
    </source>
</evidence>
<dbReference type="PANTHER" id="PTHR31094:SF2">
    <property type="entry name" value="RIKEN CDNA 2310061I04 GENE"/>
    <property type="match status" value="1"/>
</dbReference>
<proteinExistence type="predicted"/>
<keyword evidence="1" id="KW-0472">Membrane</keyword>